<dbReference type="AlphaFoldDB" id="J9G6N3"/>
<keyword evidence="1" id="KW-0479">Metal-binding</keyword>
<evidence type="ECO:0000313" key="5">
    <source>
        <dbReference type="EMBL" id="EJW97457.1"/>
    </source>
</evidence>
<evidence type="ECO:0000256" key="3">
    <source>
        <dbReference type="ARBA" id="ARBA00023014"/>
    </source>
</evidence>
<dbReference type="SUPFAM" id="SSF53706">
    <property type="entry name" value="Formate dehydrogenase/DMSO reductase, domains 1-3"/>
    <property type="match status" value="1"/>
</dbReference>
<dbReference type="EMBL" id="AMCI01004750">
    <property type="protein sequence ID" value="EJW97457.1"/>
    <property type="molecule type" value="Genomic_DNA"/>
</dbReference>
<dbReference type="GO" id="GO:0046872">
    <property type="term" value="F:metal ion binding"/>
    <property type="evidence" value="ECO:0007669"/>
    <property type="project" value="UniProtKB-KW"/>
</dbReference>
<dbReference type="Gene3D" id="3.40.50.740">
    <property type="match status" value="1"/>
</dbReference>
<dbReference type="InterPro" id="IPR050123">
    <property type="entry name" value="Prok_molybdopt-oxidoreductase"/>
</dbReference>
<keyword evidence="2" id="KW-0408">Iron</keyword>
<dbReference type="InterPro" id="IPR006656">
    <property type="entry name" value="Mopterin_OxRdtase"/>
</dbReference>
<dbReference type="GO" id="GO:0022904">
    <property type="term" value="P:respiratory electron transport chain"/>
    <property type="evidence" value="ECO:0007669"/>
    <property type="project" value="TreeGrafter"/>
</dbReference>
<organism evidence="5">
    <name type="scientific">gut metagenome</name>
    <dbReference type="NCBI Taxonomy" id="749906"/>
    <lineage>
        <taxon>unclassified sequences</taxon>
        <taxon>metagenomes</taxon>
        <taxon>organismal metagenomes</taxon>
    </lineage>
</organism>
<accession>J9G6N3</accession>
<feature type="domain" description="Molybdopterin oxidoreductase" evidence="4">
    <location>
        <begin position="45"/>
        <end position="111"/>
    </location>
</feature>
<sequence>MHLESYGDLLIKAVPDKEGAVNKGLLCGRGKFGFDCSVLGDKLFEPMVRKNGDLVEVDYHEAFVLVAKKAEALAAKYGRDAVAVAISDRYTNEEAYVMKKLADAIGAKTLCF</sequence>
<dbReference type="PANTHER" id="PTHR43105:SF10">
    <property type="entry name" value="NADH-QUINONE OXIDOREDUCTASE SUBUNIT G"/>
    <property type="match status" value="1"/>
</dbReference>
<reference evidence="5" key="1">
    <citation type="journal article" date="2012" name="PLoS ONE">
        <title>Gene sets for utilization of primary and secondary nutrition supplies in the distal gut of endangered iberian lynx.</title>
        <authorList>
            <person name="Alcaide M."/>
            <person name="Messina E."/>
            <person name="Richter M."/>
            <person name="Bargiela R."/>
            <person name="Peplies J."/>
            <person name="Huws S.A."/>
            <person name="Newbold C.J."/>
            <person name="Golyshin P.N."/>
            <person name="Simon M.A."/>
            <person name="Lopez G."/>
            <person name="Yakimov M.M."/>
            <person name="Ferrer M."/>
        </authorList>
    </citation>
    <scope>NUCLEOTIDE SEQUENCE</scope>
</reference>
<keyword evidence="3" id="KW-0411">Iron-sulfur</keyword>
<comment type="caution">
    <text evidence="5">The sequence shown here is derived from an EMBL/GenBank/DDBJ whole genome shotgun (WGS) entry which is preliminary data.</text>
</comment>
<evidence type="ECO:0000259" key="4">
    <source>
        <dbReference type="Pfam" id="PF00384"/>
    </source>
</evidence>
<dbReference type="Pfam" id="PF00384">
    <property type="entry name" value="Molybdopterin"/>
    <property type="match status" value="1"/>
</dbReference>
<gene>
    <name evidence="5" type="ORF">EVA_14438</name>
</gene>
<proteinExistence type="predicted"/>
<name>J9G6N3_9ZZZZ</name>
<evidence type="ECO:0000256" key="2">
    <source>
        <dbReference type="ARBA" id="ARBA00023004"/>
    </source>
</evidence>
<dbReference type="PANTHER" id="PTHR43105">
    <property type="entry name" value="RESPIRATORY NITRATE REDUCTASE"/>
    <property type="match status" value="1"/>
</dbReference>
<dbReference type="GO" id="GO:0003954">
    <property type="term" value="F:NADH dehydrogenase activity"/>
    <property type="evidence" value="ECO:0007669"/>
    <property type="project" value="TreeGrafter"/>
</dbReference>
<dbReference type="GO" id="GO:0016020">
    <property type="term" value="C:membrane"/>
    <property type="evidence" value="ECO:0007669"/>
    <property type="project" value="TreeGrafter"/>
</dbReference>
<dbReference type="GO" id="GO:0051536">
    <property type="term" value="F:iron-sulfur cluster binding"/>
    <property type="evidence" value="ECO:0007669"/>
    <property type="project" value="UniProtKB-KW"/>
</dbReference>
<protein>
    <submittedName>
        <fullName evidence="5">Formate dehydrogenase-like protein</fullName>
    </submittedName>
</protein>
<evidence type="ECO:0000256" key="1">
    <source>
        <dbReference type="ARBA" id="ARBA00022723"/>
    </source>
</evidence>